<dbReference type="InterPro" id="IPR036961">
    <property type="entry name" value="Kinesin_motor_dom_sf"/>
</dbReference>
<reference evidence="7 8" key="1">
    <citation type="submission" date="2018-08" db="EMBL/GenBank/DDBJ databases">
        <title>Aphanomyces genome sequencing and annotation.</title>
        <authorList>
            <person name="Minardi D."/>
            <person name="Oidtmann B."/>
            <person name="Van Der Giezen M."/>
            <person name="Studholme D.J."/>
        </authorList>
    </citation>
    <scope>NUCLEOTIDE SEQUENCE [LARGE SCALE GENOMIC DNA]</scope>
    <source>
        <strain evidence="6 8">D2</strain>
        <strain evidence="5 7">Kv</strain>
    </source>
</reference>
<dbReference type="InterPro" id="IPR001752">
    <property type="entry name" value="Kinesin_motor_dom"/>
</dbReference>
<evidence type="ECO:0000313" key="5">
    <source>
        <dbReference type="EMBL" id="RHY21234.1"/>
    </source>
</evidence>
<evidence type="ECO:0000313" key="7">
    <source>
        <dbReference type="Proteomes" id="UP000265427"/>
    </source>
</evidence>
<accession>A0A397E1S4</accession>
<dbReference type="PANTHER" id="PTHR47117">
    <property type="entry name" value="STAR-RELATED LIPID TRANSFER PROTEIN 9"/>
    <property type="match status" value="1"/>
</dbReference>
<dbReference type="EMBL" id="QUSZ01002704">
    <property type="protein sequence ID" value="RHY21234.1"/>
    <property type="molecule type" value="Genomic_DNA"/>
</dbReference>
<keyword evidence="1" id="KW-0547">Nucleotide-binding</keyword>
<dbReference type="GO" id="GO:0007018">
    <property type="term" value="P:microtubule-based movement"/>
    <property type="evidence" value="ECO:0007669"/>
    <property type="project" value="InterPro"/>
</dbReference>
<evidence type="ECO:0000313" key="6">
    <source>
        <dbReference type="EMBL" id="RHY72232.1"/>
    </source>
</evidence>
<comment type="caution">
    <text evidence="6">The sequence shown here is derived from an EMBL/GenBank/DDBJ whole genome shotgun (WGS) entry which is preliminary data.</text>
</comment>
<evidence type="ECO:0000313" key="8">
    <source>
        <dbReference type="Proteomes" id="UP000266643"/>
    </source>
</evidence>
<protein>
    <recommendedName>
        <fullName evidence="4">Kinesin motor domain-containing protein</fullName>
    </recommendedName>
</protein>
<dbReference type="Gene3D" id="3.40.850.10">
    <property type="entry name" value="Kinesin motor domain"/>
    <property type="match status" value="1"/>
</dbReference>
<evidence type="ECO:0000256" key="2">
    <source>
        <dbReference type="ARBA" id="ARBA00022840"/>
    </source>
</evidence>
<evidence type="ECO:0000256" key="3">
    <source>
        <dbReference type="PROSITE-ProRule" id="PRU00283"/>
    </source>
</evidence>
<comment type="similarity">
    <text evidence="3">Belongs to the TRAFAC class myosin-kinesin ATPase superfamily. Kinesin family.</text>
</comment>
<dbReference type="Proteomes" id="UP000265427">
    <property type="component" value="Unassembled WGS sequence"/>
</dbReference>
<keyword evidence="2" id="KW-0067">ATP-binding</keyword>
<comment type="caution">
    <text evidence="3">Lacks conserved residue(s) required for the propagation of feature annotation.</text>
</comment>
<feature type="non-terminal residue" evidence="6">
    <location>
        <position position="213"/>
    </location>
</feature>
<dbReference type="Proteomes" id="UP000266643">
    <property type="component" value="Unassembled WGS sequence"/>
</dbReference>
<dbReference type="PROSITE" id="PS00411">
    <property type="entry name" value="KINESIN_MOTOR_1"/>
    <property type="match status" value="1"/>
</dbReference>
<sequence length="213" mass="23029">MIKETQQTIITDPDTAVEKSFTFDFSYDSFSPPGDPKHASQDIVWDDLGIKVEASMMEIYNEKVKDLFNPSSDNLKVRDHPSQGPYADGLTRSAVSSYDEITALMDAGIMARTTASTNMNATSSRAHTIFQIILTQSQVDPTTAKMMDKVSRINLIDLAGSERAASTGATGARLKEGAAINQSLSALGNCISALADNANGKKKTLVPYRNSKL</sequence>
<dbReference type="PRINTS" id="PR00380">
    <property type="entry name" value="KINESINHEAVY"/>
</dbReference>
<dbReference type="GO" id="GO:0008017">
    <property type="term" value="F:microtubule binding"/>
    <property type="evidence" value="ECO:0007669"/>
    <property type="project" value="InterPro"/>
</dbReference>
<feature type="domain" description="Kinesin motor" evidence="4">
    <location>
        <begin position="1"/>
        <end position="213"/>
    </location>
</feature>
<dbReference type="VEuPathDB" id="FungiDB:H257_06214"/>
<evidence type="ECO:0000259" key="4">
    <source>
        <dbReference type="PROSITE" id="PS50067"/>
    </source>
</evidence>
<dbReference type="SMART" id="SM00129">
    <property type="entry name" value="KISc"/>
    <property type="match status" value="1"/>
</dbReference>
<dbReference type="SUPFAM" id="SSF52540">
    <property type="entry name" value="P-loop containing nucleoside triphosphate hydrolases"/>
    <property type="match status" value="1"/>
</dbReference>
<dbReference type="InterPro" id="IPR027417">
    <property type="entry name" value="P-loop_NTPase"/>
</dbReference>
<name>A0A397E1S4_APHAT</name>
<dbReference type="Pfam" id="PF00225">
    <property type="entry name" value="Kinesin"/>
    <property type="match status" value="1"/>
</dbReference>
<evidence type="ECO:0000256" key="1">
    <source>
        <dbReference type="ARBA" id="ARBA00022741"/>
    </source>
</evidence>
<organism evidence="6 8">
    <name type="scientific">Aphanomyces astaci</name>
    <name type="common">Crayfish plague agent</name>
    <dbReference type="NCBI Taxonomy" id="112090"/>
    <lineage>
        <taxon>Eukaryota</taxon>
        <taxon>Sar</taxon>
        <taxon>Stramenopiles</taxon>
        <taxon>Oomycota</taxon>
        <taxon>Saprolegniomycetes</taxon>
        <taxon>Saprolegniales</taxon>
        <taxon>Verrucalvaceae</taxon>
        <taxon>Aphanomyces</taxon>
    </lineage>
</organism>
<dbReference type="PROSITE" id="PS50067">
    <property type="entry name" value="KINESIN_MOTOR_2"/>
    <property type="match status" value="1"/>
</dbReference>
<proteinExistence type="inferred from homology"/>
<dbReference type="AlphaFoldDB" id="A0A397E1S4"/>
<dbReference type="GO" id="GO:0005524">
    <property type="term" value="F:ATP binding"/>
    <property type="evidence" value="ECO:0007669"/>
    <property type="project" value="UniProtKB-KW"/>
</dbReference>
<dbReference type="GO" id="GO:0003777">
    <property type="term" value="F:microtubule motor activity"/>
    <property type="evidence" value="ECO:0007669"/>
    <property type="project" value="InterPro"/>
</dbReference>
<dbReference type="InterPro" id="IPR019821">
    <property type="entry name" value="Kinesin_motor_CS"/>
</dbReference>
<gene>
    <name evidence="6" type="ORF">DYB30_007679</name>
    <name evidence="5" type="ORF">DYB36_011345</name>
</gene>
<dbReference type="EMBL" id="QUTD01003587">
    <property type="protein sequence ID" value="RHY72232.1"/>
    <property type="molecule type" value="Genomic_DNA"/>
</dbReference>